<name>A0A1U7CLA7_9BACT</name>
<dbReference type="AlphaFoldDB" id="A0A1U7CLA7"/>
<organism evidence="1 2">
    <name type="scientific">Paludisphaera borealis</name>
    <dbReference type="NCBI Taxonomy" id="1387353"/>
    <lineage>
        <taxon>Bacteria</taxon>
        <taxon>Pseudomonadati</taxon>
        <taxon>Planctomycetota</taxon>
        <taxon>Planctomycetia</taxon>
        <taxon>Isosphaerales</taxon>
        <taxon>Isosphaeraceae</taxon>
        <taxon>Paludisphaera</taxon>
    </lineage>
</organism>
<dbReference type="InterPro" id="IPR006311">
    <property type="entry name" value="TAT_signal"/>
</dbReference>
<dbReference type="PROSITE" id="PS51318">
    <property type="entry name" value="TAT"/>
    <property type="match status" value="1"/>
</dbReference>
<dbReference type="Proteomes" id="UP000186309">
    <property type="component" value="Chromosome"/>
</dbReference>
<reference evidence="2" key="1">
    <citation type="submission" date="2016-12" db="EMBL/GenBank/DDBJ databases">
        <title>Comparative genomics of four Isosphaeraceae planctomycetes: a common pool of plasmids and glycoside hydrolase genes.</title>
        <authorList>
            <person name="Ivanova A."/>
        </authorList>
    </citation>
    <scope>NUCLEOTIDE SEQUENCE [LARGE SCALE GENOMIC DNA]</scope>
    <source>
        <strain evidence="2">PX4</strain>
    </source>
</reference>
<dbReference type="RefSeq" id="WP_076343864.1">
    <property type="nucleotide sequence ID" value="NZ_CP019082.1"/>
</dbReference>
<evidence type="ECO:0000313" key="1">
    <source>
        <dbReference type="EMBL" id="APW59724.1"/>
    </source>
</evidence>
<dbReference type="EMBL" id="CP019082">
    <property type="protein sequence ID" value="APW59724.1"/>
    <property type="molecule type" value="Genomic_DNA"/>
</dbReference>
<dbReference type="PANTHER" id="PTHR43737:SF1">
    <property type="entry name" value="DUF1501 DOMAIN-CONTAINING PROTEIN"/>
    <property type="match status" value="1"/>
</dbReference>
<evidence type="ECO:0008006" key="3">
    <source>
        <dbReference type="Google" id="ProtNLM"/>
    </source>
</evidence>
<sequence>MNSSSNQCPGPCSGVPTINPLNRREWLKRTGNGFGLLALSSLLQQAEATAAGAAHANPLAPRPGHFPSKAKRCIFLFMTGGPSQMDLFDPKPALARLDGQPLPPSFGKIHSQFLESDPLCLASHRKWGRYGESGMDMSDLVPHLHKHADDICLIRSCVADSVIHAPAMYQMTTGRILMGYPSMGSWVTYGLGSESDNLPSYVVMTQPEGTPEGGAPCWGAGFLPAHHQGTLFRGGPAPIVNLKPPADITLPRQRRLLDLLRSMNEQDLSPGDTELSARISSYELAFRMQSAAPEAVDMASESERTKEMYGLDDHRTVEFGTRCLLARRLVERGVRFVQLYSGGGPVATQWDAHDDIDANHEKMCGMTDKPVAALLTDLKRSGLLDETLVVWGGEFGRTPVRQGGGRGRDHNATGFTMWMAGGGVKGGAIVGATDEIGLNQIADRAHVNDIHATILHLMGLDHLRLTYLHSGRDERLTDVAGSVLKGVLA</sequence>
<accession>A0A1U7CLA7</accession>
<gene>
    <name evidence="1" type="ORF">BSF38_01155</name>
</gene>
<dbReference type="PANTHER" id="PTHR43737">
    <property type="entry name" value="BLL7424 PROTEIN"/>
    <property type="match status" value="1"/>
</dbReference>
<protein>
    <recommendedName>
        <fullName evidence="3">DUF1501 domain-containing protein</fullName>
    </recommendedName>
</protein>
<dbReference type="KEGG" id="pbor:BSF38_01155"/>
<dbReference type="InterPro" id="IPR010869">
    <property type="entry name" value="DUF1501"/>
</dbReference>
<dbReference type="STRING" id="1387353.BSF38_01155"/>
<dbReference type="SUPFAM" id="SSF53649">
    <property type="entry name" value="Alkaline phosphatase-like"/>
    <property type="match status" value="1"/>
</dbReference>
<dbReference type="InterPro" id="IPR017850">
    <property type="entry name" value="Alkaline_phosphatase_core_sf"/>
</dbReference>
<evidence type="ECO:0000313" key="2">
    <source>
        <dbReference type="Proteomes" id="UP000186309"/>
    </source>
</evidence>
<dbReference type="Pfam" id="PF07394">
    <property type="entry name" value="DUF1501"/>
    <property type="match status" value="1"/>
</dbReference>
<keyword evidence="2" id="KW-1185">Reference proteome</keyword>
<proteinExistence type="predicted"/>
<dbReference type="Gene3D" id="3.40.720.10">
    <property type="entry name" value="Alkaline Phosphatase, subunit A"/>
    <property type="match status" value="1"/>
</dbReference>
<dbReference type="OrthoDB" id="127333at2"/>